<dbReference type="GO" id="GO:0005737">
    <property type="term" value="C:cytoplasm"/>
    <property type="evidence" value="ECO:0007669"/>
    <property type="project" value="TreeGrafter"/>
</dbReference>
<keyword evidence="2 4" id="KW-0521">NADP</keyword>
<gene>
    <name evidence="7" type="ORF">H9704_07240</name>
</gene>
<dbReference type="AlphaFoldDB" id="A0A9D2SGR0"/>
<reference evidence="7" key="1">
    <citation type="journal article" date="2021" name="PeerJ">
        <title>Extensive microbial diversity within the chicken gut microbiome revealed by metagenomics and culture.</title>
        <authorList>
            <person name="Gilroy R."/>
            <person name="Ravi A."/>
            <person name="Getino M."/>
            <person name="Pursley I."/>
            <person name="Horton D.L."/>
            <person name="Alikhan N.F."/>
            <person name="Baker D."/>
            <person name="Gharbi K."/>
            <person name="Hall N."/>
            <person name="Watson M."/>
            <person name="Adriaenssens E.M."/>
            <person name="Foster-Nyarko E."/>
            <person name="Jarju S."/>
            <person name="Secka A."/>
            <person name="Antonio M."/>
            <person name="Oren A."/>
            <person name="Chaudhuri R.R."/>
            <person name="La Ragione R."/>
            <person name="Hildebrand F."/>
            <person name="Pallen M.J."/>
        </authorList>
    </citation>
    <scope>NUCLEOTIDE SEQUENCE</scope>
    <source>
        <strain evidence="7">CHK180-15479</strain>
    </source>
</reference>
<dbReference type="Pfam" id="PF02558">
    <property type="entry name" value="ApbA"/>
    <property type="match status" value="1"/>
</dbReference>
<dbReference type="GO" id="GO:0008677">
    <property type="term" value="F:2-dehydropantoate 2-reductase activity"/>
    <property type="evidence" value="ECO:0007669"/>
    <property type="project" value="UniProtKB-EC"/>
</dbReference>
<keyword evidence="4" id="KW-0566">Pantothenate biosynthesis</keyword>
<reference evidence="7" key="2">
    <citation type="submission" date="2021-04" db="EMBL/GenBank/DDBJ databases">
        <authorList>
            <person name="Gilroy R."/>
        </authorList>
    </citation>
    <scope>NUCLEOTIDE SEQUENCE</scope>
    <source>
        <strain evidence="7">CHK180-15479</strain>
    </source>
</reference>
<evidence type="ECO:0000259" key="6">
    <source>
        <dbReference type="Pfam" id="PF08546"/>
    </source>
</evidence>
<dbReference type="InterPro" id="IPR051402">
    <property type="entry name" value="KPR-Related"/>
</dbReference>
<dbReference type="InterPro" id="IPR013328">
    <property type="entry name" value="6PGD_dom2"/>
</dbReference>
<comment type="catalytic activity">
    <reaction evidence="4">
        <text>(R)-pantoate + NADP(+) = 2-dehydropantoate + NADPH + H(+)</text>
        <dbReference type="Rhea" id="RHEA:16233"/>
        <dbReference type="ChEBI" id="CHEBI:11561"/>
        <dbReference type="ChEBI" id="CHEBI:15378"/>
        <dbReference type="ChEBI" id="CHEBI:15980"/>
        <dbReference type="ChEBI" id="CHEBI:57783"/>
        <dbReference type="ChEBI" id="CHEBI:58349"/>
        <dbReference type="EC" id="1.1.1.169"/>
    </reaction>
</comment>
<comment type="caution">
    <text evidence="7">The sequence shown here is derived from an EMBL/GenBank/DDBJ whole genome shotgun (WGS) entry which is preliminary data.</text>
</comment>
<dbReference type="InterPro" id="IPR003710">
    <property type="entry name" value="ApbA"/>
</dbReference>
<evidence type="ECO:0000259" key="5">
    <source>
        <dbReference type="Pfam" id="PF02558"/>
    </source>
</evidence>
<dbReference type="SUPFAM" id="SSF48179">
    <property type="entry name" value="6-phosphogluconate dehydrogenase C-terminal domain-like"/>
    <property type="match status" value="1"/>
</dbReference>
<dbReference type="GO" id="GO:0015940">
    <property type="term" value="P:pantothenate biosynthetic process"/>
    <property type="evidence" value="ECO:0007669"/>
    <property type="project" value="UniProtKB-KW"/>
</dbReference>
<comment type="pathway">
    <text evidence="4">Cofactor biosynthesis; (R)-pantothenate biosynthesis; (R)-pantoate from 3-methyl-2-oxobutanoate: step 2/2.</text>
</comment>
<dbReference type="Pfam" id="PF08546">
    <property type="entry name" value="ApbA_C"/>
    <property type="match status" value="1"/>
</dbReference>
<accession>A0A9D2SGR0</accession>
<feature type="domain" description="Ketopantoate reductase C-terminal" evidence="6">
    <location>
        <begin position="182"/>
        <end position="306"/>
    </location>
</feature>
<comment type="similarity">
    <text evidence="1 4">Belongs to the ketopantoate reductase family.</text>
</comment>
<evidence type="ECO:0000256" key="3">
    <source>
        <dbReference type="ARBA" id="ARBA00023002"/>
    </source>
</evidence>
<evidence type="ECO:0000313" key="7">
    <source>
        <dbReference type="EMBL" id="HJC05931.1"/>
    </source>
</evidence>
<organism evidence="7 8">
    <name type="scientific">Candidatus Enterocloster excrementipullorum</name>
    <dbReference type="NCBI Taxonomy" id="2838559"/>
    <lineage>
        <taxon>Bacteria</taxon>
        <taxon>Bacillati</taxon>
        <taxon>Bacillota</taxon>
        <taxon>Clostridia</taxon>
        <taxon>Lachnospirales</taxon>
        <taxon>Lachnospiraceae</taxon>
        <taxon>Enterocloster</taxon>
    </lineage>
</organism>
<dbReference type="InterPro" id="IPR013752">
    <property type="entry name" value="KPA_reductase"/>
</dbReference>
<dbReference type="InterPro" id="IPR008927">
    <property type="entry name" value="6-PGluconate_DH-like_C_sf"/>
</dbReference>
<dbReference type="Gene3D" id="1.10.1040.10">
    <property type="entry name" value="N-(1-d-carboxylethyl)-l-norvaline Dehydrogenase, domain 2"/>
    <property type="match status" value="1"/>
</dbReference>
<evidence type="ECO:0000256" key="2">
    <source>
        <dbReference type="ARBA" id="ARBA00022857"/>
    </source>
</evidence>
<evidence type="ECO:0000256" key="1">
    <source>
        <dbReference type="ARBA" id="ARBA00007870"/>
    </source>
</evidence>
<dbReference type="SUPFAM" id="SSF51735">
    <property type="entry name" value="NAD(P)-binding Rossmann-fold domains"/>
    <property type="match status" value="1"/>
</dbReference>
<evidence type="ECO:0000313" key="8">
    <source>
        <dbReference type="Proteomes" id="UP000823910"/>
    </source>
</evidence>
<evidence type="ECO:0000256" key="4">
    <source>
        <dbReference type="RuleBase" id="RU362068"/>
    </source>
</evidence>
<dbReference type="PANTHER" id="PTHR21708">
    <property type="entry name" value="PROBABLE 2-DEHYDROPANTOATE 2-REDUCTASE"/>
    <property type="match status" value="1"/>
</dbReference>
<dbReference type="Gene3D" id="3.40.50.720">
    <property type="entry name" value="NAD(P)-binding Rossmann-like Domain"/>
    <property type="match status" value="1"/>
</dbReference>
<dbReference type="NCBIfam" id="TIGR00745">
    <property type="entry name" value="apbA_panE"/>
    <property type="match status" value="1"/>
</dbReference>
<name>A0A9D2SGR0_9FIRM</name>
<proteinExistence type="inferred from homology"/>
<keyword evidence="3 4" id="KW-0560">Oxidoreductase</keyword>
<feature type="domain" description="Ketopantoate reductase N-terminal" evidence="5">
    <location>
        <begin position="6"/>
        <end position="151"/>
    </location>
</feature>
<dbReference type="InterPro" id="IPR013332">
    <property type="entry name" value="KPR_N"/>
</dbReference>
<protein>
    <recommendedName>
        <fullName evidence="4">2-dehydropantoate 2-reductase</fullName>
        <ecNumber evidence="4">1.1.1.169</ecNumber>
    </recommendedName>
    <alternativeName>
        <fullName evidence="4">Ketopantoate reductase</fullName>
    </alternativeName>
</protein>
<dbReference type="EC" id="1.1.1.169" evidence="4"/>
<dbReference type="EMBL" id="DWWT01000029">
    <property type="protein sequence ID" value="HJC05931.1"/>
    <property type="molecule type" value="Genomic_DNA"/>
</dbReference>
<sequence>MRCERISIIGMGALGILYGDFFARALGWDKVTFLAEGERFKRYQTQNVTCNGRPCPFRVVNGEEQPAEEPADLLIFAVKATALEEAVSLAAKGHVGENTIILSVLNGISSEEIIGRILGAEHVLTCVAQGMDAVKLGNDLKYTHIGQICIGIRPDEAGKEPMLEAVTALFERTGLPYTREEDILARLWGKWMLNVGVNQTVMVTEGTYETVQKPGEARDMMRAAMGEVLELAKAEGISVTEKDLEMYVSLIDSLNPDGMPSMRQDGLLKRPSEVELFSGTVIVRADAAGVPVPVNRELYKRIREMEAAYGRPGPEPERD</sequence>
<dbReference type="PANTHER" id="PTHR21708:SF26">
    <property type="entry name" value="2-DEHYDROPANTOATE 2-REDUCTASE"/>
    <property type="match status" value="1"/>
</dbReference>
<comment type="function">
    <text evidence="4">Catalyzes the NADPH-dependent reduction of ketopantoate into pantoic acid.</text>
</comment>
<dbReference type="InterPro" id="IPR036291">
    <property type="entry name" value="NAD(P)-bd_dom_sf"/>
</dbReference>
<dbReference type="Proteomes" id="UP000823910">
    <property type="component" value="Unassembled WGS sequence"/>
</dbReference>